<feature type="domain" description="N-acetyltransferase" evidence="1">
    <location>
        <begin position="9"/>
        <end position="172"/>
    </location>
</feature>
<dbReference type="PANTHER" id="PTHR43415:SF3">
    <property type="entry name" value="GNAT-FAMILY ACETYLTRANSFERASE"/>
    <property type="match status" value="1"/>
</dbReference>
<dbReference type="PROSITE" id="PS51186">
    <property type="entry name" value="GNAT"/>
    <property type="match status" value="1"/>
</dbReference>
<dbReference type="OrthoDB" id="9795206at2"/>
<dbReference type="SUPFAM" id="SSF55729">
    <property type="entry name" value="Acyl-CoA N-acyltransferases (Nat)"/>
    <property type="match status" value="1"/>
</dbReference>
<dbReference type="Pfam" id="PF13302">
    <property type="entry name" value="Acetyltransf_3"/>
    <property type="match status" value="1"/>
</dbReference>
<sequence>MPRIYGERIMLREYREEDLTYIQEWVNNEQITDMLSNIFMFPHTKKKTEKFLNMMLESDDLELCGFVIALKDTETYIGQTDMVKIDWKNRKALIGIIVGRDENQSKGYGTEALKLLLQYGFYRLGLNKIELEVRAYNKKAIRCYEKCGFKVEGVLKEDYYSNGAFTDTIKMAILKREWEKNLA</sequence>
<evidence type="ECO:0000313" key="3">
    <source>
        <dbReference type="Proteomes" id="UP000294919"/>
    </source>
</evidence>
<protein>
    <submittedName>
        <fullName evidence="2">RimJ/RimL family protein N-acetyltransferase</fullName>
    </submittedName>
</protein>
<accession>A0A4V2SBB0</accession>
<evidence type="ECO:0000259" key="1">
    <source>
        <dbReference type="PROSITE" id="PS51186"/>
    </source>
</evidence>
<reference evidence="2 3" key="1">
    <citation type="submission" date="2019-03" db="EMBL/GenBank/DDBJ databases">
        <title>Genomic Encyclopedia of Type Strains, Phase IV (KMG-IV): sequencing the most valuable type-strain genomes for metagenomic binning, comparative biology and taxonomic classification.</title>
        <authorList>
            <person name="Goeker M."/>
        </authorList>
    </citation>
    <scope>NUCLEOTIDE SEQUENCE [LARGE SCALE GENOMIC DNA]</scope>
    <source>
        <strain evidence="2 3">DSM 102940</strain>
    </source>
</reference>
<name>A0A4V2SBB0_9FIRM</name>
<dbReference type="Gene3D" id="3.40.630.30">
    <property type="match status" value="1"/>
</dbReference>
<dbReference type="GO" id="GO:0016747">
    <property type="term" value="F:acyltransferase activity, transferring groups other than amino-acyl groups"/>
    <property type="evidence" value="ECO:0007669"/>
    <property type="project" value="InterPro"/>
</dbReference>
<dbReference type="InterPro" id="IPR016181">
    <property type="entry name" value="Acyl_CoA_acyltransferase"/>
</dbReference>
<gene>
    <name evidence="2" type="ORF">EV214_111104</name>
</gene>
<keyword evidence="2" id="KW-0808">Transferase</keyword>
<proteinExistence type="predicted"/>
<comment type="caution">
    <text evidence="2">The sequence shown here is derived from an EMBL/GenBank/DDBJ whole genome shotgun (WGS) entry which is preliminary data.</text>
</comment>
<keyword evidence="3" id="KW-1185">Reference proteome</keyword>
<organism evidence="2 3">
    <name type="scientific">Marinisporobacter balticus</name>
    <dbReference type="NCBI Taxonomy" id="2018667"/>
    <lineage>
        <taxon>Bacteria</taxon>
        <taxon>Bacillati</taxon>
        <taxon>Bacillota</taxon>
        <taxon>Clostridia</taxon>
        <taxon>Peptostreptococcales</taxon>
        <taxon>Thermotaleaceae</taxon>
        <taxon>Marinisporobacter</taxon>
    </lineage>
</organism>
<dbReference type="AlphaFoldDB" id="A0A4V2SBB0"/>
<dbReference type="PANTHER" id="PTHR43415">
    <property type="entry name" value="SPERMIDINE N(1)-ACETYLTRANSFERASE"/>
    <property type="match status" value="1"/>
</dbReference>
<evidence type="ECO:0000313" key="2">
    <source>
        <dbReference type="EMBL" id="TCO74840.1"/>
    </source>
</evidence>
<dbReference type="Proteomes" id="UP000294919">
    <property type="component" value="Unassembled WGS sequence"/>
</dbReference>
<dbReference type="EMBL" id="SLWV01000011">
    <property type="protein sequence ID" value="TCO74840.1"/>
    <property type="molecule type" value="Genomic_DNA"/>
</dbReference>
<dbReference type="InterPro" id="IPR000182">
    <property type="entry name" value="GNAT_dom"/>
</dbReference>